<feature type="transmembrane region" description="Helical" evidence="1">
    <location>
        <begin position="7"/>
        <end position="27"/>
    </location>
</feature>
<dbReference type="AlphaFoldDB" id="A0A381NAB0"/>
<name>A0A381NAB0_9ZZZZ</name>
<evidence type="ECO:0000256" key="1">
    <source>
        <dbReference type="SAM" id="Phobius"/>
    </source>
</evidence>
<organism evidence="2">
    <name type="scientific">marine metagenome</name>
    <dbReference type="NCBI Taxonomy" id="408172"/>
    <lineage>
        <taxon>unclassified sequences</taxon>
        <taxon>metagenomes</taxon>
        <taxon>ecological metagenomes</taxon>
    </lineage>
</organism>
<gene>
    <name evidence="2" type="ORF">METZ01_LOCUS4386</name>
</gene>
<sequence>MRTNIQFLWINIIGGIAVLGGYLYALLNHPNTGNDLWGGIPQNWRAWIVTSMFIAAFGYIIAMYYFIYRDGLDVKFFWGKTEASVMVIILVLFFVSASMWIHSTFAYLEMPAAGTWNLIQFELRVTAISIVLITIGLASASDVINTELHRWSVIGLSFISFHCLILDAILWTIKFPNLHN</sequence>
<accession>A0A381NAB0</accession>
<proteinExistence type="predicted"/>
<feature type="transmembrane region" description="Helical" evidence="1">
    <location>
        <begin position="47"/>
        <end position="67"/>
    </location>
</feature>
<reference evidence="2" key="1">
    <citation type="submission" date="2018-05" db="EMBL/GenBank/DDBJ databases">
        <authorList>
            <person name="Lanie J.A."/>
            <person name="Ng W.-L."/>
            <person name="Kazmierczak K.M."/>
            <person name="Andrzejewski T.M."/>
            <person name="Davidsen T.M."/>
            <person name="Wayne K.J."/>
            <person name="Tettelin H."/>
            <person name="Glass J.I."/>
            <person name="Rusch D."/>
            <person name="Podicherti R."/>
            <person name="Tsui H.-C.T."/>
            <person name="Winkler M.E."/>
        </authorList>
    </citation>
    <scope>NUCLEOTIDE SEQUENCE</scope>
</reference>
<dbReference type="EMBL" id="UINC01000225">
    <property type="protein sequence ID" value="SUZ51532.1"/>
    <property type="molecule type" value="Genomic_DNA"/>
</dbReference>
<evidence type="ECO:0000313" key="2">
    <source>
        <dbReference type="EMBL" id="SUZ51532.1"/>
    </source>
</evidence>
<protein>
    <submittedName>
        <fullName evidence="2">Uncharacterized protein</fullName>
    </submittedName>
</protein>
<feature type="transmembrane region" description="Helical" evidence="1">
    <location>
        <begin position="83"/>
        <end position="101"/>
    </location>
</feature>
<feature type="transmembrane region" description="Helical" evidence="1">
    <location>
        <begin position="153"/>
        <end position="173"/>
    </location>
</feature>
<keyword evidence="1" id="KW-0472">Membrane</keyword>
<keyword evidence="1" id="KW-1133">Transmembrane helix</keyword>
<keyword evidence="1" id="KW-0812">Transmembrane</keyword>
<feature type="transmembrane region" description="Helical" evidence="1">
    <location>
        <begin position="121"/>
        <end position="141"/>
    </location>
</feature>